<evidence type="ECO:0000313" key="1">
    <source>
        <dbReference type="EMBL" id="WMV53310.1"/>
    </source>
</evidence>
<dbReference type="GO" id="GO:0043531">
    <property type="term" value="F:ADP binding"/>
    <property type="evidence" value="ECO:0007669"/>
    <property type="project" value="TreeGrafter"/>
</dbReference>
<keyword evidence="2" id="KW-1185">Reference proteome</keyword>
<proteinExistence type="predicted"/>
<gene>
    <name evidence="1" type="ORF">MTR67_046695</name>
</gene>
<dbReference type="GO" id="GO:0046933">
    <property type="term" value="F:proton-transporting ATP synthase activity, rotational mechanism"/>
    <property type="evidence" value="ECO:0007669"/>
    <property type="project" value="InterPro"/>
</dbReference>
<dbReference type="Proteomes" id="UP001234989">
    <property type="component" value="Chromosome 11"/>
</dbReference>
<organism evidence="1 2">
    <name type="scientific">Solanum verrucosum</name>
    <dbReference type="NCBI Taxonomy" id="315347"/>
    <lineage>
        <taxon>Eukaryota</taxon>
        <taxon>Viridiplantae</taxon>
        <taxon>Streptophyta</taxon>
        <taxon>Embryophyta</taxon>
        <taxon>Tracheophyta</taxon>
        <taxon>Spermatophyta</taxon>
        <taxon>Magnoliopsida</taxon>
        <taxon>eudicotyledons</taxon>
        <taxon>Gunneridae</taxon>
        <taxon>Pentapetalae</taxon>
        <taxon>asterids</taxon>
        <taxon>lamiids</taxon>
        <taxon>Solanales</taxon>
        <taxon>Solanaceae</taxon>
        <taxon>Solanoideae</taxon>
        <taxon>Solaneae</taxon>
        <taxon>Solanum</taxon>
    </lineage>
</organism>
<evidence type="ECO:0008006" key="3">
    <source>
        <dbReference type="Google" id="ProtNLM"/>
    </source>
</evidence>
<dbReference type="AlphaFoldDB" id="A0AAF0UWF7"/>
<name>A0AAF0UWF7_SOLVR</name>
<accession>A0AAF0UWF7</accession>
<dbReference type="PANTHER" id="PTHR48082:SF2">
    <property type="entry name" value="ATP SYNTHASE SUBUNIT ALPHA, MITOCHONDRIAL"/>
    <property type="match status" value="1"/>
</dbReference>
<dbReference type="Gene3D" id="3.40.50.12240">
    <property type="match status" value="1"/>
</dbReference>
<evidence type="ECO:0000313" key="2">
    <source>
        <dbReference type="Proteomes" id="UP001234989"/>
    </source>
</evidence>
<dbReference type="PANTHER" id="PTHR48082">
    <property type="entry name" value="ATP SYNTHASE SUBUNIT ALPHA, MITOCHONDRIAL"/>
    <property type="match status" value="1"/>
</dbReference>
<protein>
    <recommendedName>
        <fullName evidence="3">ATPase F1/V1/A1 complex alpha/beta subunit nucleotide-binding domain-containing protein</fullName>
    </recommendedName>
</protein>
<dbReference type="GO" id="GO:0005524">
    <property type="term" value="F:ATP binding"/>
    <property type="evidence" value="ECO:0007669"/>
    <property type="project" value="TreeGrafter"/>
</dbReference>
<dbReference type="InterPro" id="IPR005294">
    <property type="entry name" value="ATP_synth_F1_asu"/>
</dbReference>
<sequence>MALLLHQPPGRETFSGDVFYLHSRLLERVTQRSN</sequence>
<reference evidence="1" key="1">
    <citation type="submission" date="2023-08" db="EMBL/GenBank/DDBJ databases">
        <title>A de novo genome assembly of Solanum verrucosum Schlechtendal, a Mexican diploid species geographically isolated from the other diploid A-genome species in potato relatives.</title>
        <authorList>
            <person name="Hosaka K."/>
        </authorList>
    </citation>
    <scope>NUCLEOTIDE SEQUENCE</scope>
    <source>
        <tissue evidence="1">Young leaves</tissue>
    </source>
</reference>
<dbReference type="EMBL" id="CP133622">
    <property type="protein sequence ID" value="WMV53310.1"/>
    <property type="molecule type" value="Genomic_DNA"/>
</dbReference>
<dbReference type="GO" id="GO:0045259">
    <property type="term" value="C:proton-transporting ATP synthase complex"/>
    <property type="evidence" value="ECO:0007669"/>
    <property type="project" value="InterPro"/>
</dbReference>